<dbReference type="AlphaFoldDB" id="A0A158CZR1"/>
<evidence type="ECO:0000313" key="2">
    <source>
        <dbReference type="Proteomes" id="UP000054596"/>
    </source>
</evidence>
<evidence type="ECO:0000313" key="1">
    <source>
        <dbReference type="EMBL" id="SAK87570.1"/>
    </source>
</evidence>
<dbReference type="EMBL" id="FCOJ02000063">
    <property type="protein sequence ID" value="SAK87570.1"/>
    <property type="molecule type" value="Genomic_DNA"/>
</dbReference>
<keyword evidence="2" id="KW-1185">Reference proteome</keyword>
<reference evidence="1" key="1">
    <citation type="submission" date="2016-01" db="EMBL/GenBank/DDBJ databases">
        <authorList>
            <person name="Peeters C."/>
        </authorList>
    </citation>
    <scope>NUCLEOTIDE SEQUENCE [LARGE SCALE GENOMIC DNA]</scope>
    <source>
        <strain evidence="1">LMG 29325</strain>
    </source>
</reference>
<proteinExistence type="predicted"/>
<sequence length="261" mass="29263">MPVRHGDHARDAGIAQGGRRAQTVAVEREEFRVEPLLARRFHEERQIVAPVAGDHGIRPARPNLGDVRRKILHAADRMKLVARDRDIRAPFPERALRLAAHVVAEAVILIEQIDLLHRAIGFQRVGERVHAHAGVRVEAEMPEAARVVGERGVVSGIVEKQHATIGFARVLLVDCRDERRRHRRAVALHDEADLLVERRAQLHETRLAAALAVEYDELQRMRAVGERHAAARVHQIDAEAQIALDHRAGVGERAGHAFDQR</sequence>
<organism evidence="1 2">
    <name type="scientific">Caballeronia glebae</name>
    <dbReference type="NCBI Taxonomy" id="1777143"/>
    <lineage>
        <taxon>Bacteria</taxon>
        <taxon>Pseudomonadati</taxon>
        <taxon>Pseudomonadota</taxon>
        <taxon>Betaproteobacteria</taxon>
        <taxon>Burkholderiales</taxon>
        <taxon>Burkholderiaceae</taxon>
        <taxon>Caballeronia</taxon>
    </lineage>
</organism>
<comment type="caution">
    <text evidence="1">The sequence shown here is derived from an EMBL/GenBank/DDBJ whole genome shotgun (WGS) entry which is preliminary data.</text>
</comment>
<accession>A0A158CZR1</accession>
<protein>
    <submittedName>
        <fullName evidence="1">Uncharacterized protein</fullName>
    </submittedName>
</protein>
<name>A0A158CZR1_9BURK</name>
<dbReference type="Proteomes" id="UP000054596">
    <property type="component" value="Unassembled WGS sequence"/>
</dbReference>
<gene>
    <name evidence="1" type="ORF">AWB82_06025</name>
</gene>